<keyword evidence="10" id="KW-1185">Reference proteome</keyword>
<dbReference type="PANTHER" id="PTHR47844:SF1">
    <property type="entry name" value="EXOSTOSIN-LIKE 2"/>
    <property type="match status" value="1"/>
</dbReference>
<evidence type="ECO:0000256" key="5">
    <source>
        <dbReference type="ARBA" id="ARBA00022989"/>
    </source>
</evidence>
<dbReference type="Proteomes" id="UP000070133">
    <property type="component" value="Unassembled WGS sequence"/>
</dbReference>
<feature type="transmembrane region" description="Helical" evidence="8">
    <location>
        <begin position="363"/>
        <end position="383"/>
    </location>
</feature>
<keyword evidence="5 8" id="KW-1133">Transmembrane helix</keyword>
<dbReference type="SUPFAM" id="SSF53448">
    <property type="entry name" value="Nucleotide-diphospho-sugar transferases"/>
    <property type="match status" value="1"/>
</dbReference>
<sequence>MVSSLANSGFILHAPAIRAYHHPLFWFWAVFVFRYLRTVVHLISFWCYQPAPVPKNPRYKPEDCSVILPTVDPKNPEFKECIESCLRNRPLEIIIVTVGSENAAICREISVHYSSQFPTVISVNTCPIANKRHQVATAIPKAVGDIIVLLDDHVIWPASFLRTAIAPFEDERVGAVGTNKRVRRTDTGFNVRSYWNMLGAIYLERHNFEIRATNTIDGGVFVISGRTSLHRTRILQDSEFLDGFTDERFFFGLCGPLNPDDDNYITRYEVRKGWDIKIQYCEDACIETTLGTYPKFVSQCLRWVRTTWRSNSCSLFTDRTVWRRQPWCVYAVYISSFFNFALFNDFGLAYLLHRSGYGTTVMYWSFALWIFATKMLKLTPYFLRHPEDLRMLPGYFAFAYFHSLVKLYALLTFWNCHWGGRNLAAITESANGKTTDDINFIDPSSLPPYTDHNGRTICNHCGGSYVSVFRGMSQELLELFYDVDTGYLTWLGLVIAGLLIYFGFEVVIENYGFVRHAYYPFAGPTLLCRSLGGC</sequence>
<dbReference type="InterPro" id="IPR029044">
    <property type="entry name" value="Nucleotide-diphossugar_trans"/>
</dbReference>
<dbReference type="AlphaFoldDB" id="A0A139HI23"/>
<keyword evidence="4 8" id="KW-0812">Transmembrane</keyword>
<dbReference type="GO" id="GO:0016020">
    <property type="term" value="C:membrane"/>
    <property type="evidence" value="ECO:0007669"/>
    <property type="project" value="UniProtKB-SubCell"/>
</dbReference>
<accession>A0A139HI23</accession>
<dbReference type="GO" id="GO:0016757">
    <property type="term" value="F:glycosyltransferase activity"/>
    <property type="evidence" value="ECO:0007669"/>
    <property type="project" value="UniProtKB-KW"/>
</dbReference>
<evidence type="ECO:0000256" key="2">
    <source>
        <dbReference type="ARBA" id="ARBA00022676"/>
    </source>
</evidence>
<gene>
    <name evidence="9" type="ORF">AC578_6545</name>
</gene>
<comment type="subcellular location">
    <subcellularLocation>
        <location evidence="1">Membrane</location>
    </subcellularLocation>
</comment>
<dbReference type="STRING" id="321146.A0A139HI23"/>
<evidence type="ECO:0000256" key="1">
    <source>
        <dbReference type="ARBA" id="ARBA00004370"/>
    </source>
</evidence>
<dbReference type="Pfam" id="PF13641">
    <property type="entry name" value="Glyco_tranf_2_3"/>
    <property type="match status" value="1"/>
</dbReference>
<evidence type="ECO:0000256" key="3">
    <source>
        <dbReference type="ARBA" id="ARBA00022679"/>
    </source>
</evidence>
<evidence type="ECO:0000256" key="7">
    <source>
        <dbReference type="ARBA" id="ARBA00023180"/>
    </source>
</evidence>
<organism evidence="9 10">
    <name type="scientific">Pseudocercospora eumusae</name>
    <dbReference type="NCBI Taxonomy" id="321146"/>
    <lineage>
        <taxon>Eukaryota</taxon>
        <taxon>Fungi</taxon>
        <taxon>Dikarya</taxon>
        <taxon>Ascomycota</taxon>
        <taxon>Pezizomycotina</taxon>
        <taxon>Dothideomycetes</taxon>
        <taxon>Dothideomycetidae</taxon>
        <taxon>Mycosphaerellales</taxon>
        <taxon>Mycosphaerellaceae</taxon>
        <taxon>Pseudocercospora</taxon>
    </lineage>
</organism>
<reference evidence="9 10" key="1">
    <citation type="submission" date="2015-07" db="EMBL/GenBank/DDBJ databases">
        <title>Comparative genomics of the Sigatoka disease complex on banana suggests a link between parallel evolutionary changes in Pseudocercospora fijiensis and Pseudocercospora eumusae and increased virulence on the banana host.</title>
        <authorList>
            <person name="Chang T.-C."/>
            <person name="Salvucci A."/>
            <person name="Crous P.W."/>
            <person name="Stergiopoulos I."/>
        </authorList>
    </citation>
    <scope>NUCLEOTIDE SEQUENCE [LARGE SCALE GENOMIC DNA]</scope>
    <source>
        <strain evidence="9 10">CBS 114824</strain>
    </source>
</reference>
<dbReference type="CDD" id="cd06434">
    <property type="entry name" value="GT2_HAS"/>
    <property type="match status" value="1"/>
</dbReference>
<dbReference type="InterPro" id="IPR052427">
    <property type="entry name" value="Glycosyltrans_GT2/GT47"/>
</dbReference>
<comment type="caution">
    <text evidence="9">The sequence shown here is derived from an EMBL/GenBank/DDBJ whole genome shotgun (WGS) entry which is preliminary data.</text>
</comment>
<name>A0A139HI23_9PEZI</name>
<dbReference type="PANTHER" id="PTHR47844">
    <property type="entry name" value="SYNTHASE CPS1, PUTATIVE (AFU_ORTHOLOGUE AFUA_7G02500)-RELATED"/>
    <property type="match status" value="1"/>
</dbReference>
<feature type="transmembrane region" description="Helical" evidence="8">
    <location>
        <begin position="395"/>
        <end position="414"/>
    </location>
</feature>
<evidence type="ECO:0000256" key="4">
    <source>
        <dbReference type="ARBA" id="ARBA00022692"/>
    </source>
</evidence>
<evidence type="ECO:0000313" key="9">
    <source>
        <dbReference type="EMBL" id="KXT02019.1"/>
    </source>
</evidence>
<keyword evidence="2" id="KW-0328">Glycosyltransferase</keyword>
<keyword evidence="3" id="KW-0808">Transferase</keyword>
<evidence type="ECO:0000313" key="10">
    <source>
        <dbReference type="Proteomes" id="UP000070133"/>
    </source>
</evidence>
<dbReference type="Gene3D" id="3.90.550.10">
    <property type="entry name" value="Spore Coat Polysaccharide Biosynthesis Protein SpsA, Chain A"/>
    <property type="match status" value="1"/>
</dbReference>
<feature type="transmembrane region" description="Helical" evidence="8">
    <location>
        <begin position="487"/>
        <end position="508"/>
    </location>
</feature>
<evidence type="ECO:0008006" key="11">
    <source>
        <dbReference type="Google" id="ProtNLM"/>
    </source>
</evidence>
<feature type="transmembrane region" description="Helical" evidence="8">
    <location>
        <begin position="25"/>
        <end position="48"/>
    </location>
</feature>
<proteinExistence type="predicted"/>
<keyword evidence="6 8" id="KW-0472">Membrane</keyword>
<feature type="transmembrane region" description="Helical" evidence="8">
    <location>
        <begin position="327"/>
        <end position="351"/>
    </location>
</feature>
<dbReference type="OrthoDB" id="2849215at2759"/>
<dbReference type="EMBL" id="LFZN01000047">
    <property type="protein sequence ID" value="KXT02019.1"/>
    <property type="molecule type" value="Genomic_DNA"/>
</dbReference>
<evidence type="ECO:0000256" key="8">
    <source>
        <dbReference type="SAM" id="Phobius"/>
    </source>
</evidence>
<protein>
    <recommendedName>
        <fullName evidence="11">Glycosyltransferase 2-like domain-containing protein</fullName>
    </recommendedName>
</protein>
<evidence type="ECO:0000256" key="6">
    <source>
        <dbReference type="ARBA" id="ARBA00023136"/>
    </source>
</evidence>
<keyword evidence="7" id="KW-0325">Glycoprotein</keyword>